<dbReference type="PROSITE" id="PS51186">
    <property type="entry name" value="GNAT"/>
    <property type="match status" value="1"/>
</dbReference>
<evidence type="ECO:0000313" key="4">
    <source>
        <dbReference type="EMBL" id="NUU27096.1"/>
    </source>
</evidence>
<evidence type="ECO:0000313" key="5">
    <source>
        <dbReference type="Proteomes" id="UP000539146"/>
    </source>
</evidence>
<keyword evidence="1 4" id="KW-0808">Transferase</keyword>
<dbReference type="AlphaFoldDB" id="A0A850DND2"/>
<gene>
    <name evidence="4" type="ORF">HP467_03055</name>
</gene>
<keyword evidence="2" id="KW-0012">Acyltransferase</keyword>
<dbReference type="Gene3D" id="3.40.630.30">
    <property type="match status" value="1"/>
</dbReference>
<evidence type="ECO:0000256" key="2">
    <source>
        <dbReference type="ARBA" id="ARBA00023315"/>
    </source>
</evidence>
<dbReference type="GO" id="GO:0016747">
    <property type="term" value="F:acyltransferase activity, transferring groups other than amino-acyl groups"/>
    <property type="evidence" value="ECO:0007669"/>
    <property type="project" value="InterPro"/>
</dbReference>
<dbReference type="PANTHER" id="PTHR43877">
    <property type="entry name" value="AMINOALKYLPHOSPHONATE N-ACETYLTRANSFERASE-RELATED-RELATED"/>
    <property type="match status" value="1"/>
</dbReference>
<dbReference type="Proteomes" id="UP000539146">
    <property type="component" value="Unassembled WGS sequence"/>
</dbReference>
<dbReference type="Pfam" id="PF00583">
    <property type="entry name" value="Acetyltransf_1"/>
    <property type="match status" value="1"/>
</dbReference>
<name>A0A850DND2_9MICO</name>
<accession>A0A850DND2</accession>
<dbReference type="InterPro" id="IPR000182">
    <property type="entry name" value="GNAT_dom"/>
</dbReference>
<dbReference type="InterPro" id="IPR016181">
    <property type="entry name" value="Acyl_CoA_acyltransferase"/>
</dbReference>
<dbReference type="RefSeq" id="WP_144801095.1">
    <property type="nucleotide sequence ID" value="NZ_BAAAWP010000001.1"/>
</dbReference>
<dbReference type="InterPro" id="IPR050832">
    <property type="entry name" value="Bact_Acetyltransf"/>
</dbReference>
<dbReference type="SUPFAM" id="SSF55729">
    <property type="entry name" value="Acyl-CoA N-acyltransferases (Nat)"/>
    <property type="match status" value="1"/>
</dbReference>
<proteinExistence type="predicted"/>
<protein>
    <submittedName>
        <fullName evidence="4">GNAT family N-acetyltransferase</fullName>
    </submittedName>
</protein>
<evidence type="ECO:0000259" key="3">
    <source>
        <dbReference type="PROSITE" id="PS51186"/>
    </source>
</evidence>
<dbReference type="EMBL" id="JABMCG010000074">
    <property type="protein sequence ID" value="NUU27096.1"/>
    <property type="molecule type" value="Genomic_DNA"/>
</dbReference>
<organism evidence="4 5">
    <name type="scientific">Curtobacterium citreum</name>
    <dbReference type="NCBI Taxonomy" id="2036"/>
    <lineage>
        <taxon>Bacteria</taxon>
        <taxon>Bacillati</taxon>
        <taxon>Actinomycetota</taxon>
        <taxon>Actinomycetes</taxon>
        <taxon>Micrococcales</taxon>
        <taxon>Microbacteriaceae</taxon>
        <taxon>Curtobacterium</taxon>
    </lineage>
</organism>
<sequence length="156" mass="16900">MDDVVIRASRLEDMAAVADLRWRWSVDETGRAPTATPDEYREATATFAREHAASHRCVVAERGGVVLGMAWLALNARPPVPHRPRGRVAAELQSVYVHPDLRGAGVAGALVAALLDLADEAGAERVVVHSSAMGESLYRRLGFGDARLLLQRPPED</sequence>
<comment type="caution">
    <text evidence="4">The sequence shown here is derived from an EMBL/GenBank/DDBJ whole genome shotgun (WGS) entry which is preliminary data.</text>
</comment>
<evidence type="ECO:0000256" key="1">
    <source>
        <dbReference type="ARBA" id="ARBA00022679"/>
    </source>
</evidence>
<reference evidence="4 5" key="1">
    <citation type="submission" date="2020-05" db="EMBL/GenBank/DDBJ databases">
        <title>Genome Sequencing of Type Strains.</title>
        <authorList>
            <person name="Lemaire J.F."/>
            <person name="Inderbitzin P."/>
            <person name="Gregorio O.A."/>
            <person name="Collins S.B."/>
            <person name="Wespe N."/>
            <person name="Knight-Connoni V."/>
        </authorList>
    </citation>
    <scope>NUCLEOTIDE SEQUENCE [LARGE SCALE GENOMIC DNA]</scope>
    <source>
        <strain evidence="4 5">DSM 20512</strain>
    </source>
</reference>
<feature type="domain" description="N-acetyltransferase" evidence="3">
    <location>
        <begin position="4"/>
        <end position="156"/>
    </location>
</feature>